<evidence type="ECO:0000256" key="6">
    <source>
        <dbReference type="ARBA" id="ARBA00022692"/>
    </source>
</evidence>
<keyword evidence="12" id="KW-0175">Coiled coil</keyword>
<dbReference type="InterPro" id="IPR035440">
    <property type="entry name" value="4HB_MCP_dom_sf"/>
</dbReference>
<dbReference type="InterPro" id="IPR003122">
    <property type="entry name" value="Tar_rcpt_lig-bd"/>
</dbReference>
<reference evidence="16 17" key="1">
    <citation type="submission" date="2018-10" db="EMBL/GenBank/DDBJ databases">
        <title>Robbsia sp. DHC34, isolated from soil.</title>
        <authorList>
            <person name="Gao Z.-H."/>
            <person name="Qiu L.-H."/>
        </authorList>
    </citation>
    <scope>NUCLEOTIDE SEQUENCE [LARGE SCALE GENOMIC DNA]</scope>
    <source>
        <strain evidence="16 17">DHC34</strain>
    </source>
</reference>
<keyword evidence="4" id="KW-0145">Chemotaxis</keyword>
<accession>A0A494XSD5</accession>
<evidence type="ECO:0000256" key="5">
    <source>
        <dbReference type="ARBA" id="ARBA00022519"/>
    </source>
</evidence>
<sequence length="521" mass="55094">MLKNLSIRASLSLIVVFFGLALIVGAAVGLLSMRAGNESLKQMYTVDTPAVADLEGTAAQLLNARLALATFASLTELNDQEGSKAVLLRFDHYVEVSNERLASFLSKAGSNGDEAQLIQDMQDKRNAFVHDGLQPALAAIKAGDRPTFLNLQAHTMPALYNAYGKAMAAVEKVQIDNGAQRYQDAQDRFNRVSLVVGVGLVLGLLLGWTARNALMRVIVAPVDAAIVHFDRIAGGDLTGQIASTGANEMGRLTAALQKMQGALIGMVGTVRQRTETINVGVDEIAAGNMSLSQRTEEQAAALEQTAASMEQLVATVKQASDNSKQASQLASDASNLAEQGGQLTQNVVGTMQKIVEDSHKMADIVSVIESIAFQTNILALNAAVEAARAGEQGRGFAVVASEVRGLAQRSASAAKEIKTLIDESTSRVNSGSHLVEQSGTTITDTIRAIERVSTLMNELATAAVEQSTGIEQVNQAVSQMDQTTQQNAALVEQASAAAQSVAEQSRALQEAIDIFKVGAYR</sequence>
<evidence type="ECO:0000256" key="9">
    <source>
        <dbReference type="ARBA" id="ARBA00023224"/>
    </source>
</evidence>
<evidence type="ECO:0000256" key="2">
    <source>
        <dbReference type="ARBA" id="ARBA00022475"/>
    </source>
</evidence>
<dbReference type="Pfam" id="PF02203">
    <property type="entry name" value="TarH"/>
    <property type="match status" value="1"/>
</dbReference>
<dbReference type="CDD" id="cd11386">
    <property type="entry name" value="MCP_signal"/>
    <property type="match status" value="1"/>
</dbReference>
<dbReference type="PRINTS" id="PR00260">
    <property type="entry name" value="CHEMTRNSDUCR"/>
</dbReference>
<dbReference type="PROSITE" id="PS50111">
    <property type="entry name" value="CHEMOTAXIS_TRANSDUC_2"/>
    <property type="match status" value="1"/>
</dbReference>
<evidence type="ECO:0000256" key="11">
    <source>
        <dbReference type="PROSITE-ProRule" id="PRU00284"/>
    </source>
</evidence>
<dbReference type="GO" id="GO:0004888">
    <property type="term" value="F:transmembrane signaling receptor activity"/>
    <property type="evidence" value="ECO:0007669"/>
    <property type="project" value="InterPro"/>
</dbReference>
<keyword evidence="17" id="KW-1185">Reference proteome</keyword>
<evidence type="ECO:0000313" key="16">
    <source>
        <dbReference type="EMBL" id="RKP53550.1"/>
    </source>
</evidence>
<dbReference type="OrthoDB" id="9806477at2"/>
<evidence type="ECO:0000256" key="13">
    <source>
        <dbReference type="SAM" id="Phobius"/>
    </source>
</evidence>
<comment type="subcellular location">
    <subcellularLocation>
        <location evidence="1">Cell inner membrane</location>
        <topology evidence="1">Multi-pass membrane protein</topology>
    </subcellularLocation>
</comment>
<evidence type="ECO:0000256" key="3">
    <source>
        <dbReference type="ARBA" id="ARBA00022481"/>
    </source>
</evidence>
<keyword evidence="3" id="KW-0488">Methylation</keyword>
<evidence type="ECO:0000256" key="12">
    <source>
        <dbReference type="SAM" id="Coils"/>
    </source>
</evidence>
<evidence type="ECO:0000256" key="7">
    <source>
        <dbReference type="ARBA" id="ARBA00022989"/>
    </source>
</evidence>
<proteinExistence type="inferred from homology"/>
<dbReference type="AlphaFoldDB" id="A0A494XSD5"/>
<keyword evidence="2" id="KW-1003">Cell membrane</keyword>
<dbReference type="SUPFAM" id="SSF47170">
    <property type="entry name" value="Aspartate receptor, ligand-binding domain"/>
    <property type="match status" value="1"/>
</dbReference>
<dbReference type="GO" id="GO:0007165">
    <property type="term" value="P:signal transduction"/>
    <property type="evidence" value="ECO:0007669"/>
    <property type="project" value="UniProtKB-KW"/>
</dbReference>
<dbReference type="GO" id="GO:0005886">
    <property type="term" value="C:plasma membrane"/>
    <property type="evidence" value="ECO:0007669"/>
    <property type="project" value="UniProtKB-SubCell"/>
</dbReference>
<dbReference type="SMART" id="SM00283">
    <property type="entry name" value="MA"/>
    <property type="match status" value="1"/>
</dbReference>
<dbReference type="SUPFAM" id="SSF58104">
    <property type="entry name" value="Methyl-accepting chemotaxis protein (MCP) signaling domain"/>
    <property type="match status" value="1"/>
</dbReference>
<comment type="similarity">
    <text evidence="10">Belongs to the methyl-accepting chemotaxis (MCP) protein family.</text>
</comment>
<dbReference type="InterPro" id="IPR004089">
    <property type="entry name" value="MCPsignal_dom"/>
</dbReference>
<dbReference type="FunFam" id="1.10.287.950:FF:000001">
    <property type="entry name" value="Methyl-accepting chemotaxis sensory transducer"/>
    <property type="match status" value="1"/>
</dbReference>
<evidence type="ECO:0000256" key="4">
    <source>
        <dbReference type="ARBA" id="ARBA00022500"/>
    </source>
</evidence>
<protein>
    <submittedName>
        <fullName evidence="16">Methyl-accepting chemotaxis protein</fullName>
    </submittedName>
</protein>
<dbReference type="PANTHER" id="PTHR43531">
    <property type="entry name" value="PROTEIN ICFG"/>
    <property type="match status" value="1"/>
</dbReference>
<evidence type="ECO:0000313" key="17">
    <source>
        <dbReference type="Proteomes" id="UP000270342"/>
    </source>
</evidence>
<evidence type="ECO:0000256" key="8">
    <source>
        <dbReference type="ARBA" id="ARBA00023136"/>
    </source>
</evidence>
<evidence type="ECO:0000259" key="15">
    <source>
        <dbReference type="PROSITE" id="PS50885"/>
    </source>
</evidence>
<evidence type="ECO:0000259" key="14">
    <source>
        <dbReference type="PROSITE" id="PS50111"/>
    </source>
</evidence>
<dbReference type="Proteomes" id="UP000270342">
    <property type="component" value="Unassembled WGS sequence"/>
</dbReference>
<dbReference type="PANTHER" id="PTHR43531:SF14">
    <property type="entry name" value="METHYL-ACCEPTING CHEMOTAXIS PROTEIN I-RELATED"/>
    <property type="match status" value="1"/>
</dbReference>
<dbReference type="SMART" id="SM00304">
    <property type="entry name" value="HAMP"/>
    <property type="match status" value="1"/>
</dbReference>
<keyword evidence="6 13" id="KW-0812">Transmembrane</keyword>
<feature type="domain" description="HAMP" evidence="15">
    <location>
        <begin position="216"/>
        <end position="268"/>
    </location>
</feature>
<feature type="domain" description="Methyl-accepting transducer" evidence="14">
    <location>
        <begin position="273"/>
        <end position="502"/>
    </location>
</feature>
<dbReference type="InterPro" id="IPR004090">
    <property type="entry name" value="Chemotax_Me-accpt_rcpt"/>
</dbReference>
<dbReference type="Gene3D" id="1.10.287.950">
    <property type="entry name" value="Methyl-accepting chemotaxis protein"/>
    <property type="match status" value="1"/>
</dbReference>
<dbReference type="CDD" id="cd06225">
    <property type="entry name" value="HAMP"/>
    <property type="match status" value="1"/>
</dbReference>
<keyword evidence="7 13" id="KW-1133">Transmembrane helix</keyword>
<evidence type="ECO:0000256" key="1">
    <source>
        <dbReference type="ARBA" id="ARBA00004429"/>
    </source>
</evidence>
<dbReference type="Pfam" id="PF00672">
    <property type="entry name" value="HAMP"/>
    <property type="match status" value="1"/>
</dbReference>
<feature type="coiled-coil region" evidence="12">
    <location>
        <begin position="292"/>
        <end position="322"/>
    </location>
</feature>
<feature type="transmembrane region" description="Helical" evidence="13">
    <location>
        <begin position="12"/>
        <end position="33"/>
    </location>
</feature>
<feature type="transmembrane region" description="Helical" evidence="13">
    <location>
        <begin position="189"/>
        <end position="208"/>
    </location>
</feature>
<dbReference type="EMBL" id="RBZU01000006">
    <property type="protein sequence ID" value="RKP53550.1"/>
    <property type="molecule type" value="Genomic_DNA"/>
</dbReference>
<dbReference type="PROSITE" id="PS50885">
    <property type="entry name" value="HAMP"/>
    <property type="match status" value="1"/>
</dbReference>
<dbReference type="InterPro" id="IPR003660">
    <property type="entry name" value="HAMP_dom"/>
</dbReference>
<keyword evidence="5" id="KW-0997">Cell inner membrane</keyword>
<dbReference type="RefSeq" id="WP_121087625.1">
    <property type="nucleotide sequence ID" value="NZ_RBZU01000006.1"/>
</dbReference>
<gene>
    <name evidence="16" type="ORF">D7S86_14800</name>
</gene>
<comment type="caution">
    <text evidence="16">The sequence shown here is derived from an EMBL/GenBank/DDBJ whole genome shotgun (WGS) entry which is preliminary data.</text>
</comment>
<dbReference type="InterPro" id="IPR051310">
    <property type="entry name" value="MCP_chemotaxis"/>
</dbReference>
<organism evidence="16 17">
    <name type="scientific">Pararobbsia silviterrae</name>
    <dbReference type="NCBI Taxonomy" id="1792498"/>
    <lineage>
        <taxon>Bacteria</taxon>
        <taxon>Pseudomonadati</taxon>
        <taxon>Pseudomonadota</taxon>
        <taxon>Betaproteobacteria</taxon>
        <taxon>Burkholderiales</taxon>
        <taxon>Burkholderiaceae</taxon>
        <taxon>Pararobbsia</taxon>
    </lineage>
</organism>
<dbReference type="GO" id="GO:0006935">
    <property type="term" value="P:chemotaxis"/>
    <property type="evidence" value="ECO:0007669"/>
    <property type="project" value="UniProtKB-KW"/>
</dbReference>
<keyword evidence="8 13" id="KW-0472">Membrane</keyword>
<keyword evidence="9 11" id="KW-0807">Transducer</keyword>
<evidence type="ECO:0000256" key="10">
    <source>
        <dbReference type="ARBA" id="ARBA00029447"/>
    </source>
</evidence>
<dbReference type="Pfam" id="PF00015">
    <property type="entry name" value="MCPsignal"/>
    <property type="match status" value="1"/>
</dbReference>
<name>A0A494XSD5_9BURK</name>